<organism evidence="4 5">
    <name type="scientific">Ditylenchus destructor</name>
    <dbReference type="NCBI Taxonomy" id="166010"/>
    <lineage>
        <taxon>Eukaryota</taxon>
        <taxon>Metazoa</taxon>
        <taxon>Ecdysozoa</taxon>
        <taxon>Nematoda</taxon>
        <taxon>Chromadorea</taxon>
        <taxon>Rhabditida</taxon>
        <taxon>Tylenchina</taxon>
        <taxon>Tylenchomorpha</taxon>
        <taxon>Sphaerularioidea</taxon>
        <taxon>Anguinidae</taxon>
        <taxon>Anguininae</taxon>
        <taxon>Ditylenchus</taxon>
    </lineage>
</organism>
<dbReference type="Gene3D" id="3.90.245.10">
    <property type="entry name" value="Ribonucleoside hydrolase-like"/>
    <property type="match status" value="1"/>
</dbReference>
<evidence type="ECO:0000256" key="2">
    <source>
        <dbReference type="SAM" id="SignalP"/>
    </source>
</evidence>
<evidence type="ECO:0000259" key="3">
    <source>
        <dbReference type="Pfam" id="PF01156"/>
    </source>
</evidence>
<dbReference type="InterPro" id="IPR001910">
    <property type="entry name" value="Inosine/uridine_hydrolase_dom"/>
</dbReference>
<evidence type="ECO:0000256" key="1">
    <source>
        <dbReference type="ARBA" id="ARBA00009176"/>
    </source>
</evidence>
<dbReference type="CDD" id="cd02649">
    <property type="entry name" value="nuc_hydro_CeIAG"/>
    <property type="match status" value="1"/>
</dbReference>
<evidence type="ECO:0000313" key="5">
    <source>
        <dbReference type="Proteomes" id="UP001201812"/>
    </source>
</evidence>
<keyword evidence="5" id="KW-1185">Reference proteome</keyword>
<dbReference type="SUPFAM" id="SSF53590">
    <property type="entry name" value="Nucleoside hydrolase"/>
    <property type="match status" value="1"/>
</dbReference>
<gene>
    <name evidence="4" type="ORF">DdX_02671</name>
</gene>
<dbReference type="Pfam" id="PF01156">
    <property type="entry name" value="IU_nuc_hydro"/>
    <property type="match status" value="1"/>
</dbReference>
<comment type="caution">
    <text evidence="4">The sequence shown here is derived from an EMBL/GenBank/DDBJ whole genome shotgun (WGS) entry which is preliminary data.</text>
</comment>
<dbReference type="AlphaFoldDB" id="A0AAD4NBN2"/>
<name>A0AAD4NBN2_9BILA</name>
<dbReference type="InterPro" id="IPR036452">
    <property type="entry name" value="Ribo_hydro-like"/>
</dbReference>
<dbReference type="PANTHER" id="PTHR46190">
    <property type="entry name" value="SI:CH211-201H21.5-RELATED"/>
    <property type="match status" value="1"/>
</dbReference>
<protein>
    <submittedName>
        <fullName evidence="4">Inosine-uridine preferring nucleoside hydrolase domain-containing protein</fullName>
    </submittedName>
</protein>
<reference evidence="4" key="1">
    <citation type="submission" date="2022-01" db="EMBL/GenBank/DDBJ databases">
        <title>Genome Sequence Resource for Two Populations of Ditylenchus destructor, the Migratory Endoparasitic Phytonematode.</title>
        <authorList>
            <person name="Zhang H."/>
            <person name="Lin R."/>
            <person name="Xie B."/>
        </authorList>
    </citation>
    <scope>NUCLEOTIDE SEQUENCE</scope>
    <source>
        <strain evidence="4">BazhouSP</strain>
    </source>
</reference>
<feature type="domain" description="Inosine/uridine-preferring nucleoside hydrolase" evidence="3">
    <location>
        <begin position="66"/>
        <end position="382"/>
    </location>
</feature>
<keyword evidence="2" id="KW-0732">Signal</keyword>
<accession>A0AAD4NBN2</accession>
<feature type="signal peptide" evidence="2">
    <location>
        <begin position="1"/>
        <end position="23"/>
    </location>
</feature>
<dbReference type="Proteomes" id="UP001201812">
    <property type="component" value="Unassembled WGS sequence"/>
</dbReference>
<dbReference type="InterPro" id="IPR052775">
    <property type="entry name" value="IUN_hydrolase"/>
</dbReference>
<dbReference type="PANTHER" id="PTHR46190:SF1">
    <property type="entry name" value="SI:CH211-201H21.5"/>
    <property type="match status" value="1"/>
</dbReference>
<keyword evidence="4" id="KW-0378">Hydrolase</keyword>
<evidence type="ECO:0000313" key="4">
    <source>
        <dbReference type="EMBL" id="KAI1725979.1"/>
    </source>
</evidence>
<proteinExistence type="inferred from homology"/>
<dbReference type="GO" id="GO:0016799">
    <property type="term" value="F:hydrolase activity, hydrolyzing N-glycosyl compounds"/>
    <property type="evidence" value="ECO:0007669"/>
    <property type="project" value="InterPro"/>
</dbReference>
<sequence>MLRYGILMLMMTGLSVVVADLKADSIPPGSAIFGPGECPPIVVGRTTYNNGICDDRIHYTAMKKRLVIDTDGVSDDVRAVSLALQHPQAEVLALTCVNGCVSVEQAVANMARTIRANDRTNIPIYKGAEFPLIGNGHVPLDESHLFGSDGIGNAPEDFPKVHEDDFKAHVPNKHAAVALVEIFEKNQGTTLVCIGPLTNIALALKLNPCFAKLPEKMVIMGGNIHGAGNVRSQSTAEYNFSNDPEAAHIVLKEMKCPITLCPWETFLFTSSRKDIDFHAHLKLDVPLAKFFTTATKLGVVEMVKNDRQFSYCDEIAVSVALEPEKVIQEYKVMRASVELHGEYTRGQVAYDWMETLWANSKDHPRLCQKRQPITIVTAIDCKHLDNMIFDSIHNSSKGVGLEKNLEQVVGTT</sequence>
<dbReference type="EMBL" id="JAKKPZ010000002">
    <property type="protein sequence ID" value="KAI1725979.1"/>
    <property type="molecule type" value="Genomic_DNA"/>
</dbReference>
<comment type="similarity">
    <text evidence="1">Belongs to the IUNH family.</text>
</comment>
<feature type="chain" id="PRO_5042265177" evidence="2">
    <location>
        <begin position="24"/>
        <end position="412"/>
    </location>
</feature>